<sequence length="543" mass="61207">MRNWCDLKSEVIKKDLCCLCGTCIGVCPTNTISIEKEKLHFNTKKCISCGKCIASCPGKGFDFPEYNRKLFGTDHVDQELGYYRRIEKGAVLDKALLDKVGSGGIATAIALYLLQKREIDGVICIREKAPAEYTAAVLSNPDDIIQAAGSKYSLVPTNILLSEIAKKQEKYLYIGLPCQVQGLLKAMECVDGLKERIYMTISLFCGFNMEYKATKYLIRKSGFKKVSRFQYRGKKDGETGVLISDDNGKEFFIDKHGYTFLNVFYAPKRCWKCYDYSGEFADVSLGDAWEVKNGSRIISRNERAARLIDEMKSSGVIETSPSAKNDILKTQDKVVTYKKKDIALRAQKLKNFPDYNTSFHELSIEERKKAKIFLLCLKVGATKIARVLLNLLPTGVVQKVSKKLRKDTDGIGQFSEVIRYGIWGVVTVLFSYLSYWLLVVLGVDYKVANFISLVLTKTEAYLTNKFFVFRSKADSKKALLLEIFNFIWTRGLVGLVDYFGLILLVENFGFNDMAGKVVMLVLTTILNFFLGKSIVFKKAGRTA</sequence>
<feature type="transmembrane region" description="Helical" evidence="8">
    <location>
        <begin position="479"/>
        <end position="505"/>
    </location>
</feature>
<reference evidence="10 11" key="1">
    <citation type="submission" date="2015-04" db="EMBL/GenBank/DDBJ databases">
        <title>Draft genome sequence of bacteremic isolate Catabacter hongkongensis type strain HKU16T.</title>
        <authorList>
            <person name="Lau S.K."/>
            <person name="Teng J.L."/>
            <person name="Huang Y."/>
            <person name="Curreem S.O."/>
            <person name="Tsui S.K."/>
            <person name="Woo P.C."/>
        </authorList>
    </citation>
    <scope>NUCLEOTIDE SEQUENCE [LARGE SCALE GENOMIC DNA]</scope>
    <source>
        <strain evidence="10 11">HKU16</strain>
    </source>
</reference>
<dbReference type="SUPFAM" id="SSF54862">
    <property type="entry name" value="4Fe-4S ferredoxins"/>
    <property type="match status" value="1"/>
</dbReference>
<keyword evidence="7 8" id="KW-0472">Membrane</keyword>
<dbReference type="GO" id="GO:0046872">
    <property type="term" value="F:metal ion binding"/>
    <property type="evidence" value="ECO:0007669"/>
    <property type="project" value="UniProtKB-KW"/>
</dbReference>
<dbReference type="InterPro" id="IPR045220">
    <property type="entry name" value="FRHB/FDHB/HCAR-like"/>
</dbReference>
<evidence type="ECO:0000313" key="11">
    <source>
        <dbReference type="Proteomes" id="UP000034076"/>
    </source>
</evidence>
<dbReference type="PROSITE" id="PS00198">
    <property type="entry name" value="4FE4S_FER_1"/>
    <property type="match status" value="2"/>
</dbReference>
<dbReference type="GO" id="GO:0052592">
    <property type="term" value="F:oxidoreductase activity, acting on CH or CH2 groups, with an iron-sulfur protein as acceptor"/>
    <property type="evidence" value="ECO:0007669"/>
    <property type="project" value="TreeGrafter"/>
</dbReference>
<evidence type="ECO:0000256" key="4">
    <source>
        <dbReference type="ARBA" id="ARBA00022989"/>
    </source>
</evidence>
<gene>
    <name evidence="10" type="ORF">CHK_2468</name>
</gene>
<protein>
    <submittedName>
        <fullName evidence="10">Cell wall teichoic acid glycosylation protein GtcA</fullName>
    </submittedName>
</protein>
<evidence type="ECO:0000313" key="10">
    <source>
        <dbReference type="EMBL" id="KKI50405.1"/>
    </source>
</evidence>
<evidence type="ECO:0000256" key="5">
    <source>
        <dbReference type="ARBA" id="ARBA00023004"/>
    </source>
</evidence>
<keyword evidence="3" id="KW-0479">Metal-binding</keyword>
<dbReference type="InterPro" id="IPR007525">
    <property type="entry name" value="FrhB_FdhB_C"/>
</dbReference>
<dbReference type="RefSeq" id="WP_046444251.1">
    <property type="nucleotide sequence ID" value="NZ_LAYJ01000112.1"/>
</dbReference>
<dbReference type="Pfam" id="PF04422">
    <property type="entry name" value="FrhB_FdhB_N"/>
    <property type="match status" value="1"/>
</dbReference>
<dbReference type="AlphaFoldDB" id="A0A0M2NJH7"/>
<keyword evidence="11" id="KW-1185">Reference proteome</keyword>
<dbReference type="PATRIC" id="fig|270498.16.peg.2218"/>
<name>A0A0M2NJH7_9FIRM</name>
<dbReference type="Pfam" id="PF04432">
    <property type="entry name" value="FrhB_FdhB_C"/>
    <property type="match status" value="1"/>
</dbReference>
<dbReference type="InterPro" id="IPR007516">
    <property type="entry name" value="Co_F420_Hydgase/DH_bsu_N"/>
</dbReference>
<feature type="domain" description="4Fe-4S ferredoxin-type" evidence="9">
    <location>
        <begin position="37"/>
        <end position="66"/>
    </location>
</feature>
<dbReference type="PANTHER" id="PTHR31332:SF0">
    <property type="entry name" value="7-HYDROXYMETHYL CHLOROPHYLL A REDUCTASE, CHLOROPLASTIC"/>
    <property type="match status" value="1"/>
</dbReference>
<feature type="transmembrane region" description="Helical" evidence="8">
    <location>
        <begin position="420"/>
        <end position="443"/>
    </location>
</feature>
<organism evidence="10 11">
    <name type="scientific">Christensenella hongkongensis</name>
    <dbReference type="NCBI Taxonomy" id="270498"/>
    <lineage>
        <taxon>Bacteria</taxon>
        <taxon>Bacillati</taxon>
        <taxon>Bacillota</taxon>
        <taxon>Clostridia</taxon>
        <taxon>Christensenellales</taxon>
        <taxon>Christensenellaceae</taxon>
        <taxon>Christensenella</taxon>
    </lineage>
</organism>
<dbReference type="Pfam" id="PF04138">
    <property type="entry name" value="GtrA_DPMS_TM"/>
    <property type="match status" value="1"/>
</dbReference>
<keyword evidence="5" id="KW-0408">Iron</keyword>
<evidence type="ECO:0000256" key="2">
    <source>
        <dbReference type="ARBA" id="ARBA00022692"/>
    </source>
</evidence>
<evidence type="ECO:0000256" key="7">
    <source>
        <dbReference type="ARBA" id="ARBA00023136"/>
    </source>
</evidence>
<dbReference type="GO" id="GO:0016020">
    <property type="term" value="C:membrane"/>
    <property type="evidence" value="ECO:0007669"/>
    <property type="project" value="UniProtKB-SubCell"/>
</dbReference>
<proteinExistence type="predicted"/>
<dbReference type="PANTHER" id="PTHR31332">
    <property type="entry name" value="7-HYDROXYMETHYL CHLOROPHYLL A REDUCTASE, CHLOROPLASTIC"/>
    <property type="match status" value="1"/>
</dbReference>
<evidence type="ECO:0000256" key="3">
    <source>
        <dbReference type="ARBA" id="ARBA00022723"/>
    </source>
</evidence>
<dbReference type="OrthoDB" id="430408at2"/>
<dbReference type="Pfam" id="PF13237">
    <property type="entry name" value="Fer4_10"/>
    <property type="match status" value="1"/>
</dbReference>
<dbReference type="InterPro" id="IPR007267">
    <property type="entry name" value="GtrA_DPMS_TM"/>
</dbReference>
<accession>A0A0M2NJH7</accession>
<evidence type="ECO:0000256" key="6">
    <source>
        <dbReference type="ARBA" id="ARBA00023014"/>
    </source>
</evidence>
<dbReference type="PROSITE" id="PS51379">
    <property type="entry name" value="4FE4S_FER_2"/>
    <property type="match status" value="2"/>
</dbReference>
<dbReference type="Gene3D" id="3.30.70.20">
    <property type="match status" value="1"/>
</dbReference>
<dbReference type="InterPro" id="IPR017900">
    <property type="entry name" value="4Fe4S_Fe_S_CS"/>
</dbReference>
<comment type="subcellular location">
    <subcellularLocation>
        <location evidence="1">Membrane</location>
        <topology evidence="1">Multi-pass membrane protein</topology>
    </subcellularLocation>
</comment>
<comment type="caution">
    <text evidence="10">The sequence shown here is derived from an EMBL/GenBank/DDBJ whole genome shotgun (WGS) entry which is preliminary data.</text>
</comment>
<keyword evidence="2 8" id="KW-0812">Transmembrane</keyword>
<feature type="domain" description="4Fe-4S ferredoxin-type" evidence="9">
    <location>
        <begin position="8"/>
        <end position="36"/>
    </location>
</feature>
<dbReference type="InterPro" id="IPR017896">
    <property type="entry name" value="4Fe4S_Fe-S-bd"/>
</dbReference>
<keyword evidence="4 8" id="KW-1133">Transmembrane helix</keyword>
<feature type="transmembrane region" description="Helical" evidence="8">
    <location>
        <begin position="517"/>
        <end position="536"/>
    </location>
</feature>
<dbReference type="GO" id="GO:0051536">
    <property type="term" value="F:iron-sulfur cluster binding"/>
    <property type="evidence" value="ECO:0007669"/>
    <property type="project" value="UniProtKB-KW"/>
</dbReference>
<dbReference type="EMBL" id="LAYJ01000112">
    <property type="protein sequence ID" value="KKI50405.1"/>
    <property type="molecule type" value="Genomic_DNA"/>
</dbReference>
<keyword evidence="6" id="KW-0411">Iron-sulfur</keyword>
<dbReference type="GO" id="GO:0000271">
    <property type="term" value="P:polysaccharide biosynthetic process"/>
    <property type="evidence" value="ECO:0007669"/>
    <property type="project" value="InterPro"/>
</dbReference>
<evidence type="ECO:0000256" key="8">
    <source>
        <dbReference type="SAM" id="Phobius"/>
    </source>
</evidence>
<dbReference type="Proteomes" id="UP000034076">
    <property type="component" value="Unassembled WGS sequence"/>
</dbReference>
<evidence type="ECO:0000256" key="1">
    <source>
        <dbReference type="ARBA" id="ARBA00004141"/>
    </source>
</evidence>
<evidence type="ECO:0000259" key="9">
    <source>
        <dbReference type="PROSITE" id="PS51379"/>
    </source>
</evidence>
<dbReference type="STRING" id="270498.CHK_2468"/>